<dbReference type="GO" id="GO:0003682">
    <property type="term" value="F:chromatin binding"/>
    <property type="evidence" value="ECO:0007669"/>
    <property type="project" value="TreeGrafter"/>
</dbReference>
<keyword evidence="8" id="KW-1185">Reference proteome</keyword>
<dbReference type="KEGG" id="hir:HETIRDRAFT_422355"/>
<dbReference type="InterPro" id="IPR026489">
    <property type="entry name" value="CXC_dom"/>
</dbReference>
<dbReference type="OrthoDB" id="6141102at2759"/>
<name>W4JQ29_HETIT</name>
<evidence type="ECO:0000259" key="6">
    <source>
        <dbReference type="PROSITE" id="PS51633"/>
    </source>
</evidence>
<dbReference type="GO" id="GO:0031507">
    <property type="term" value="P:heterochromatin formation"/>
    <property type="evidence" value="ECO:0007669"/>
    <property type="project" value="TreeGrafter"/>
</dbReference>
<keyword evidence="2" id="KW-0808">Transferase</keyword>
<gene>
    <name evidence="7" type="ORF">HETIRDRAFT_422355</name>
</gene>
<feature type="domain" description="CXC" evidence="6">
    <location>
        <begin position="385"/>
        <end position="501"/>
    </location>
</feature>
<protein>
    <recommendedName>
        <fullName evidence="6">CXC domain-containing protein</fullName>
    </recommendedName>
</protein>
<dbReference type="PANTHER" id="PTHR45747:SF4">
    <property type="entry name" value="HISTONE-LYSINE N-METHYLTRANSFERASE E(Z)"/>
    <property type="match status" value="1"/>
</dbReference>
<keyword evidence="3" id="KW-0949">S-adenosyl-L-methionine</keyword>
<sequence>MSLADPDRFAHRRDTRSLIESVYREVWNEFYAWEQPYSARVIASLAGTSDRRKVLDVTSQAGSESLCDLVVDPQTRPSEPIVVETYNEDGSVTVTEVPCEELPIYDDMTPHPSYDHCTPMIHSVSFSAEERPDLMAFIPYADDPEFPLEEYAQEFAEFAWQDNSREFRDPDHEVIQAEALQRLHIDHGVSLEEIDRHDILPESRRHNASGLIWDILQRDPLPWPGNPSGSVRVPLKSFEVAEEDLRGRLDRLSAKFCPSLNCMTYGCLLHPEPTPKFAPLRARTTADGLLLRPGEPCDRQCFRHADALRQARNIFTPARHILTICGKTAGSRAVEAVGRRRAPSHPRDLSRCRSMRPRGALSQAVLRKLIPDEDAYDVDTTETTTRRVEEKFVDDKLGQHNGYVRTAPCVHTGPCDASSGCACFDNQLHCSRNCRCKLQCTRRWKGCKCAHKWSNCGAKNREHPDICPCRASGRECNVELCGCGVKYHHDAPKQEYGFIPQYHYWNSIDKARGLTEGIKKLCSNAAIQRGDQASLEIRRGMYGLGAFALRTIEKDQYIGEYVGELFSANRGDVVLECVTHCLVFVCVISFSRPYPVSLADIAI</sequence>
<dbReference type="EMBL" id="KI925465">
    <property type="protein sequence ID" value="ETW75672.1"/>
    <property type="molecule type" value="Genomic_DNA"/>
</dbReference>
<evidence type="ECO:0000256" key="5">
    <source>
        <dbReference type="ARBA" id="ARBA00023163"/>
    </source>
</evidence>
<evidence type="ECO:0000256" key="2">
    <source>
        <dbReference type="ARBA" id="ARBA00022679"/>
    </source>
</evidence>
<dbReference type="Proteomes" id="UP000030671">
    <property type="component" value="Unassembled WGS sequence"/>
</dbReference>
<dbReference type="InterPro" id="IPR046341">
    <property type="entry name" value="SET_dom_sf"/>
</dbReference>
<dbReference type="GO" id="GO:0005634">
    <property type="term" value="C:nucleus"/>
    <property type="evidence" value="ECO:0007669"/>
    <property type="project" value="TreeGrafter"/>
</dbReference>
<dbReference type="GeneID" id="20673801"/>
<dbReference type="GO" id="GO:0032259">
    <property type="term" value="P:methylation"/>
    <property type="evidence" value="ECO:0007669"/>
    <property type="project" value="UniProtKB-KW"/>
</dbReference>
<evidence type="ECO:0000256" key="4">
    <source>
        <dbReference type="ARBA" id="ARBA00023015"/>
    </source>
</evidence>
<dbReference type="InterPro" id="IPR045318">
    <property type="entry name" value="EZH1/2-like"/>
</dbReference>
<evidence type="ECO:0000256" key="1">
    <source>
        <dbReference type="ARBA" id="ARBA00022603"/>
    </source>
</evidence>
<dbReference type="AlphaFoldDB" id="W4JQ29"/>
<dbReference type="InParanoid" id="W4JQ29"/>
<keyword evidence="1" id="KW-0489">Methyltransferase</keyword>
<dbReference type="PANTHER" id="PTHR45747">
    <property type="entry name" value="HISTONE-LYSINE N-METHYLTRANSFERASE E(Z)"/>
    <property type="match status" value="1"/>
</dbReference>
<dbReference type="eggNOG" id="KOG1079">
    <property type="taxonomic scope" value="Eukaryota"/>
</dbReference>
<evidence type="ECO:0000256" key="3">
    <source>
        <dbReference type="ARBA" id="ARBA00022691"/>
    </source>
</evidence>
<dbReference type="SUPFAM" id="SSF82199">
    <property type="entry name" value="SET domain"/>
    <property type="match status" value="1"/>
</dbReference>
<dbReference type="RefSeq" id="XP_009551937.1">
    <property type="nucleotide sequence ID" value="XM_009553642.1"/>
</dbReference>
<organism evidence="7 8">
    <name type="scientific">Heterobasidion irregulare (strain TC 32-1)</name>
    <dbReference type="NCBI Taxonomy" id="747525"/>
    <lineage>
        <taxon>Eukaryota</taxon>
        <taxon>Fungi</taxon>
        <taxon>Dikarya</taxon>
        <taxon>Basidiomycota</taxon>
        <taxon>Agaricomycotina</taxon>
        <taxon>Agaricomycetes</taxon>
        <taxon>Russulales</taxon>
        <taxon>Bondarzewiaceae</taxon>
        <taxon>Heterobasidion</taxon>
        <taxon>Heterobasidion annosum species complex</taxon>
    </lineage>
</organism>
<proteinExistence type="predicted"/>
<keyword evidence="4" id="KW-0805">Transcription regulation</keyword>
<reference evidence="7 8" key="1">
    <citation type="journal article" date="2012" name="New Phytol.">
        <title>Insight into trade-off between wood decay and parasitism from the genome of a fungal forest pathogen.</title>
        <authorList>
            <person name="Olson A."/>
            <person name="Aerts A."/>
            <person name="Asiegbu F."/>
            <person name="Belbahri L."/>
            <person name="Bouzid O."/>
            <person name="Broberg A."/>
            <person name="Canback B."/>
            <person name="Coutinho P.M."/>
            <person name="Cullen D."/>
            <person name="Dalman K."/>
            <person name="Deflorio G."/>
            <person name="van Diepen L.T."/>
            <person name="Dunand C."/>
            <person name="Duplessis S."/>
            <person name="Durling M."/>
            <person name="Gonthier P."/>
            <person name="Grimwood J."/>
            <person name="Fossdal C.G."/>
            <person name="Hansson D."/>
            <person name="Henrissat B."/>
            <person name="Hietala A."/>
            <person name="Himmelstrand K."/>
            <person name="Hoffmeister D."/>
            <person name="Hogberg N."/>
            <person name="James T.Y."/>
            <person name="Karlsson M."/>
            <person name="Kohler A."/>
            <person name="Kues U."/>
            <person name="Lee Y.H."/>
            <person name="Lin Y.C."/>
            <person name="Lind M."/>
            <person name="Lindquist E."/>
            <person name="Lombard V."/>
            <person name="Lucas S."/>
            <person name="Lunden K."/>
            <person name="Morin E."/>
            <person name="Murat C."/>
            <person name="Park J."/>
            <person name="Raffaello T."/>
            <person name="Rouze P."/>
            <person name="Salamov A."/>
            <person name="Schmutz J."/>
            <person name="Solheim H."/>
            <person name="Stahlberg J."/>
            <person name="Velez H."/>
            <person name="de Vries R.P."/>
            <person name="Wiebenga A."/>
            <person name="Woodward S."/>
            <person name="Yakovlev I."/>
            <person name="Garbelotto M."/>
            <person name="Martin F."/>
            <person name="Grigoriev I.V."/>
            <person name="Stenlid J."/>
        </authorList>
    </citation>
    <scope>NUCLEOTIDE SEQUENCE [LARGE SCALE GENOMIC DNA]</scope>
    <source>
        <strain evidence="7 8">TC 32-1</strain>
    </source>
</reference>
<evidence type="ECO:0000313" key="7">
    <source>
        <dbReference type="EMBL" id="ETW75672.1"/>
    </source>
</evidence>
<dbReference type="PROSITE" id="PS51633">
    <property type="entry name" value="CXC"/>
    <property type="match status" value="1"/>
</dbReference>
<evidence type="ECO:0000313" key="8">
    <source>
        <dbReference type="Proteomes" id="UP000030671"/>
    </source>
</evidence>
<dbReference type="GO" id="GO:0046976">
    <property type="term" value="F:histone H3K27 methyltransferase activity"/>
    <property type="evidence" value="ECO:0007669"/>
    <property type="project" value="TreeGrafter"/>
</dbReference>
<dbReference type="STRING" id="747525.W4JQ29"/>
<dbReference type="Gene3D" id="2.170.270.10">
    <property type="entry name" value="SET domain"/>
    <property type="match status" value="1"/>
</dbReference>
<dbReference type="HOGENOM" id="CLU_029951_0_0_1"/>
<accession>W4JQ29</accession>
<keyword evidence="5" id="KW-0804">Transcription</keyword>